<dbReference type="Proteomes" id="UP000276984">
    <property type="component" value="Chromosome"/>
</dbReference>
<protein>
    <submittedName>
        <fullName evidence="2">Uncharacterized protein</fullName>
    </submittedName>
</protein>
<feature type="transmembrane region" description="Helical" evidence="1">
    <location>
        <begin position="80"/>
        <end position="97"/>
    </location>
</feature>
<evidence type="ECO:0000256" key="1">
    <source>
        <dbReference type="SAM" id="Phobius"/>
    </source>
</evidence>
<feature type="transmembrane region" description="Helical" evidence="1">
    <location>
        <begin position="103"/>
        <end position="121"/>
    </location>
</feature>
<sequence length="128" mass="13907">MDQLQHRSLAVARDIAASVVAMAAYILAALCVGWVVSILLKPMGYVWPRFAIGAAISTCLGMIASWRLTNALFPRRSGKAIFAAFAGVVLLVSLTGRSNAVNWLHTGQALLLVGLAYGLFWPHRRRSR</sequence>
<accession>A0A494RH03</accession>
<reference evidence="2 3" key="1">
    <citation type="submission" date="2018-10" db="EMBL/GenBank/DDBJ databases">
        <title>Complete genome sequence of Brevundimonas naejangsanensis BRV3.</title>
        <authorList>
            <person name="Berrios L."/>
            <person name="Ely B."/>
        </authorList>
    </citation>
    <scope>NUCLEOTIDE SEQUENCE [LARGE SCALE GENOMIC DNA]</scope>
    <source>
        <strain evidence="2 3">BRV3</strain>
    </source>
</reference>
<dbReference type="EMBL" id="CP032707">
    <property type="protein sequence ID" value="AYG93790.1"/>
    <property type="molecule type" value="Genomic_DNA"/>
</dbReference>
<dbReference type="RefSeq" id="WP_121480950.1">
    <property type="nucleotide sequence ID" value="NZ_CP032707.1"/>
</dbReference>
<gene>
    <name evidence="2" type="ORF">D8I30_00295</name>
</gene>
<name>A0A494RH03_9CAUL</name>
<feature type="transmembrane region" description="Helical" evidence="1">
    <location>
        <begin position="46"/>
        <end position="68"/>
    </location>
</feature>
<keyword evidence="1" id="KW-1133">Transmembrane helix</keyword>
<evidence type="ECO:0000313" key="2">
    <source>
        <dbReference type="EMBL" id="AYG93790.1"/>
    </source>
</evidence>
<keyword evidence="1" id="KW-0472">Membrane</keyword>
<keyword evidence="3" id="KW-1185">Reference proteome</keyword>
<proteinExistence type="predicted"/>
<feature type="transmembrane region" description="Helical" evidence="1">
    <location>
        <begin position="15"/>
        <end position="40"/>
    </location>
</feature>
<dbReference type="AlphaFoldDB" id="A0A494RH03"/>
<organism evidence="2 3">
    <name type="scientific">Brevundimonas naejangsanensis</name>
    <dbReference type="NCBI Taxonomy" id="588932"/>
    <lineage>
        <taxon>Bacteria</taxon>
        <taxon>Pseudomonadati</taxon>
        <taxon>Pseudomonadota</taxon>
        <taxon>Alphaproteobacteria</taxon>
        <taxon>Caulobacterales</taxon>
        <taxon>Caulobacteraceae</taxon>
        <taxon>Brevundimonas</taxon>
    </lineage>
</organism>
<evidence type="ECO:0000313" key="3">
    <source>
        <dbReference type="Proteomes" id="UP000276984"/>
    </source>
</evidence>
<keyword evidence="1" id="KW-0812">Transmembrane</keyword>